<comment type="caution">
    <text evidence="1">The sequence shown here is derived from an EMBL/GenBank/DDBJ whole genome shotgun (WGS) entry which is preliminary data.</text>
</comment>
<dbReference type="Gene3D" id="3.30.200.20">
    <property type="entry name" value="Phosphorylase Kinase, domain 1"/>
    <property type="match status" value="1"/>
</dbReference>
<evidence type="ECO:0000313" key="2">
    <source>
        <dbReference type="Proteomes" id="UP000034947"/>
    </source>
</evidence>
<evidence type="ECO:0008006" key="3">
    <source>
        <dbReference type="Google" id="ProtNLM"/>
    </source>
</evidence>
<dbReference type="SUPFAM" id="SSF56112">
    <property type="entry name" value="Protein kinase-like (PK-like)"/>
    <property type="match status" value="1"/>
</dbReference>
<reference evidence="1 2" key="1">
    <citation type="submission" date="2015-02" db="EMBL/GenBank/DDBJ databases">
        <title>Draft Genome Sequences of Two Closely-Related Aflatoxigenic Aspergillus Species Obtained from the Cote d'Ivoire.</title>
        <authorList>
            <person name="Moore G.G."/>
            <person name="Beltz S.B."/>
            <person name="Mack B.M."/>
        </authorList>
    </citation>
    <scope>NUCLEOTIDE SEQUENCE [LARGE SCALE GENOMIC DNA]</scope>
    <source>
        <strain evidence="1 2">SRRC1432</strain>
    </source>
</reference>
<accession>A0A0F8UTS1</accession>
<dbReference type="EMBL" id="JYKN01000829">
    <property type="protein sequence ID" value="KKK22873.1"/>
    <property type="molecule type" value="Genomic_DNA"/>
</dbReference>
<keyword evidence="2" id="KW-1185">Reference proteome</keyword>
<dbReference type="AlphaFoldDB" id="A0A0F8UTS1"/>
<name>A0A0F8UTS1_9EURO</name>
<dbReference type="InterPro" id="IPR051678">
    <property type="entry name" value="AGP_Transferase"/>
</dbReference>
<dbReference type="OrthoDB" id="5412996at2759"/>
<protein>
    <recommendedName>
        <fullName evidence="3">Aminoglycoside phosphotransferase domain-containing protein</fullName>
    </recommendedName>
</protein>
<proteinExistence type="predicted"/>
<dbReference type="VEuPathDB" id="FungiDB:P175DRAFT_0527088"/>
<organism evidence="1 2">
    <name type="scientific">Aspergillus ochraceoroseus</name>
    <dbReference type="NCBI Taxonomy" id="138278"/>
    <lineage>
        <taxon>Eukaryota</taxon>
        <taxon>Fungi</taxon>
        <taxon>Dikarya</taxon>
        <taxon>Ascomycota</taxon>
        <taxon>Pezizomycotina</taxon>
        <taxon>Eurotiomycetes</taxon>
        <taxon>Eurotiomycetidae</taxon>
        <taxon>Eurotiales</taxon>
        <taxon>Aspergillaceae</taxon>
        <taxon>Aspergillus</taxon>
        <taxon>Aspergillus subgen. Nidulantes</taxon>
    </lineage>
</organism>
<dbReference type="Proteomes" id="UP000034947">
    <property type="component" value="Unassembled WGS sequence"/>
</dbReference>
<dbReference type="PANTHER" id="PTHR21310">
    <property type="entry name" value="AMINOGLYCOSIDE PHOSPHOTRANSFERASE-RELATED-RELATED"/>
    <property type="match status" value="1"/>
</dbReference>
<evidence type="ECO:0000313" key="1">
    <source>
        <dbReference type="EMBL" id="KKK22873.1"/>
    </source>
</evidence>
<dbReference type="PANTHER" id="PTHR21310:SF37">
    <property type="entry name" value="AMINOGLYCOSIDE PHOSPHOTRANSFERASE DOMAIN-CONTAINING PROTEIN"/>
    <property type="match status" value="1"/>
</dbReference>
<sequence>MFHDDVAWDACEKLLEEFKAKVVKPEVLLQVTDFMKSHRPGGRATDRARIIGMGSFNLCFQLIFEDNVSFLLRFPCPGQVKFPEEKVRNEVAIMTYLKKHTKIPVPGIISYGMRDQSPADLGPFILMDYITHFSNLTTPLRAPDYERSDRPFLDPNIKESKLEYFYSQVAGILLELSKPSFESIGCMTNNDGAITVRPLTLNMNELVQLGNFPPSMLPQTTFATTSSYNKALAETQFLHLKTQRNDAFSSIEDCNAKYTARKIVCNLAESQGLGISADSGPFKLFCDDLRPSNILLDQNMKIVAIIDWEFTYAAPLEYTFSPPWWLLLQMPEEWPAGVFDWQKHYQPRLETFLRALKNKEDASIACGDLTEAQRLSGRMKESWASGDFWLHYGLRKSWAFDDVWPMMDARLFGGDTPLSKRESLLCTEKRLAYLSVEDKDAMGPFVQRKLEEGEERVLNNWDNI</sequence>
<gene>
    <name evidence="1" type="ORF">AOCH_001187</name>
</gene>
<dbReference type="InterPro" id="IPR011009">
    <property type="entry name" value="Kinase-like_dom_sf"/>
</dbReference>